<dbReference type="GO" id="GO:0005739">
    <property type="term" value="C:mitochondrion"/>
    <property type="evidence" value="ECO:0007669"/>
    <property type="project" value="UniProtKB-SubCell"/>
</dbReference>
<dbReference type="FunFam" id="3.40.50.880:FF:000006">
    <property type="entry name" value="Carbamoyl-phosphate synthase 1, mitochondrial"/>
    <property type="match status" value="1"/>
</dbReference>
<dbReference type="GO" id="GO:0004087">
    <property type="term" value="F:carbamoyl-phosphate synthase (ammonia) activity"/>
    <property type="evidence" value="ECO:0007669"/>
    <property type="project" value="UniProtKB-EC"/>
</dbReference>
<dbReference type="SMART" id="SM00851">
    <property type="entry name" value="MGS"/>
    <property type="match status" value="1"/>
</dbReference>
<evidence type="ECO:0000256" key="12">
    <source>
        <dbReference type="ARBA" id="ARBA00059545"/>
    </source>
</evidence>
<dbReference type="FunFam" id="3.40.50.20:FF:000002">
    <property type="entry name" value="Carbamoyl-phosphate synthase large chain"/>
    <property type="match status" value="1"/>
</dbReference>
<dbReference type="PROSITE" id="PS00867">
    <property type="entry name" value="CPSASE_2"/>
    <property type="match status" value="2"/>
</dbReference>
<evidence type="ECO:0000313" key="18">
    <source>
        <dbReference type="EMBL" id="NXG78794.1"/>
    </source>
</evidence>
<dbReference type="Gene3D" id="3.40.50.880">
    <property type="match status" value="1"/>
</dbReference>
<dbReference type="GO" id="GO:0006207">
    <property type="term" value="P:'de novo' pyrimidine nucleobase biosynthetic process"/>
    <property type="evidence" value="ECO:0007669"/>
    <property type="project" value="InterPro"/>
</dbReference>
<evidence type="ECO:0000256" key="1">
    <source>
        <dbReference type="ARBA" id="ARBA00004173"/>
    </source>
</evidence>
<evidence type="ECO:0000256" key="11">
    <source>
        <dbReference type="ARBA" id="ARBA00047359"/>
    </source>
</evidence>
<dbReference type="Gene3D" id="3.30.470.20">
    <property type="entry name" value="ATP-grasp fold, B domain"/>
    <property type="match status" value="2"/>
</dbReference>
<dbReference type="FunFam" id="3.30.470.20:FF:000030">
    <property type="entry name" value="Carbamoyl-phosphate synthase 1, mitochondrial"/>
    <property type="match status" value="1"/>
</dbReference>
<dbReference type="SMART" id="SM01096">
    <property type="entry name" value="CPSase_L_D3"/>
    <property type="match status" value="1"/>
</dbReference>
<keyword evidence="7 15" id="KW-0067">ATP-binding</keyword>
<evidence type="ECO:0000256" key="10">
    <source>
        <dbReference type="ARBA" id="ARBA00044063"/>
    </source>
</evidence>
<dbReference type="Gene3D" id="1.10.1030.10">
    <property type="entry name" value="Carbamoyl-phosphate synthetase, large subunit oligomerisation domain"/>
    <property type="match status" value="1"/>
</dbReference>
<dbReference type="SUPFAM" id="SSF52335">
    <property type="entry name" value="Methylglyoxal synthase-like"/>
    <property type="match status" value="1"/>
</dbReference>
<dbReference type="FunFam" id="3.40.50.1380:FF:000010">
    <property type="entry name" value="carbamoyl-phosphate synthase [ammonia], mitochondrial"/>
    <property type="match status" value="1"/>
</dbReference>
<dbReference type="InterPro" id="IPR013815">
    <property type="entry name" value="ATP_grasp_subdomain_1"/>
</dbReference>
<evidence type="ECO:0000256" key="7">
    <source>
        <dbReference type="ARBA" id="ARBA00022840"/>
    </source>
</evidence>
<comment type="subcellular location">
    <subcellularLocation>
        <location evidence="1">Mitochondrion</location>
    </subcellularLocation>
</comment>
<dbReference type="InterPro" id="IPR011761">
    <property type="entry name" value="ATP-grasp"/>
</dbReference>
<dbReference type="InterPro" id="IPR002474">
    <property type="entry name" value="CarbamoylP_synth_ssu_N"/>
</dbReference>
<keyword evidence="5" id="KW-0677">Repeat</keyword>
<dbReference type="InterPro" id="IPR035686">
    <property type="entry name" value="CPSase_GATase1"/>
</dbReference>
<dbReference type="Gene3D" id="3.40.50.20">
    <property type="match status" value="2"/>
</dbReference>
<dbReference type="SUPFAM" id="SSF52440">
    <property type="entry name" value="PreATP-grasp domain"/>
    <property type="match status" value="2"/>
</dbReference>
<dbReference type="InterPro" id="IPR011607">
    <property type="entry name" value="MGS-like_dom"/>
</dbReference>
<keyword evidence="4" id="KW-0436">Ligase</keyword>
<feature type="non-terminal residue" evidence="18">
    <location>
        <position position="1"/>
    </location>
</feature>
<dbReference type="NCBIfam" id="NF009475">
    <property type="entry name" value="PRK12838.1"/>
    <property type="match status" value="1"/>
</dbReference>
<name>A0A7K9EQB6_BARMA</name>
<feature type="domain" description="ATP-grasp" evidence="16">
    <location>
        <begin position="472"/>
        <end position="664"/>
    </location>
</feature>
<dbReference type="SUPFAM" id="SSF52021">
    <property type="entry name" value="Carbamoyl phosphate synthetase, small subunit N-terminal domain"/>
    <property type="match status" value="1"/>
</dbReference>
<evidence type="ECO:0000259" key="16">
    <source>
        <dbReference type="PROSITE" id="PS50975"/>
    </source>
</evidence>
<dbReference type="SUPFAM" id="SSF52317">
    <property type="entry name" value="Class I glutamine amidotransferase-like"/>
    <property type="match status" value="1"/>
</dbReference>
<dbReference type="PRINTS" id="PR00099">
    <property type="entry name" value="CPSGATASE"/>
</dbReference>
<feature type="domain" description="MGS-like" evidence="17">
    <location>
        <begin position="1276"/>
        <end position="1421"/>
    </location>
</feature>
<evidence type="ECO:0000256" key="3">
    <source>
        <dbReference type="ARBA" id="ARBA00022533"/>
    </source>
</evidence>
<dbReference type="GO" id="GO:0046872">
    <property type="term" value="F:metal ion binding"/>
    <property type="evidence" value="ECO:0007669"/>
    <property type="project" value="InterPro"/>
</dbReference>
<dbReference type="InterPro" id="IPR016185">
    <property type="entry name" value="PreATP-grasp_dom_sf"/>
</dbReference>
<dbReference type="InterPro" id="IPR029062">
    <property type="entry name" value="Class_I_gatase-like"/>
</dbReference>
<dbReference type="InterPro" id="IPR017926">
    <property type="entry name" value="GATASE"/>
</dbReference>
<dbReference type="PROSITE" id="PS51273">
    <property type="entry name" value="GATASE_TYPE_1"/>
    <property type="match status" value="1"/>
</dbReference>
<evidence type="ECO:0000256" key="8">
    <source>
        <dbReference type="ARBA" id="ARBA00022946"/>
    </source>
</evidence>
<keyword evidence="2" id="KW-0835">Urea cycle</keyword>
<dbReference type="NCBIfam" id="TIGR01369">
    <property type="entry name" value="CPSaseII_lrg"/>
    <property type="match status" value="1"/>
</dbReference>
<dbReference type="InterPro" id="IPR036897">
    <property type="entry name" value="CarbamoylP_synth_lsu_oligo_sf"/>
</dbReference>
<comment type="catalytic activity">
    <reaction evidence="11">
        <text>hydrogencarbonate + NH4(+) + 2 ATP = carbamoyl phosphate + 2 ADP + phosphate + 2 H(+)</text>
        <dbReference type="Rhea" id="RHEA:18029"/>
        <dbReference type="ChEBI" id="CHEBI:15378"/>
        <dbReference type="ChEBI" id="CHEBI:17544"/>
        <dbReference type="ChEBI" id="CHEBI:28938"/>
        <dbReference type="ChEBI" id="CHEBI:30616"/>
        <dbReference type="ChEBI" id="CHEBI:43474"/>
        <dbReference type="ChEBI" id="CHEBI:58228"/>
        <dbReference type="ChEBI" id="CHEBI:456216"/>
        <dbReference type="EC" id="6.3.4.16"/>
    </reaction>
</comment>
<reference evidence="18 19" key="1">
    <citation type="submission" date="2019-09" db="EMBL/GenBank/DDBJ databases">
        <title>Bird 10,000 Genomes (B10K) Project - Family phase.</title>
        <authorList>
            <person name="Zhang G."/>
        </authorList>
    </citation>
    <scope>NUCLEOTIDE SEQUENCE [LARGE SCALE GENOMIC DNA]</scope>
    <source>
        <strain evidence="18">B10K-DU-001-21</strain>
        <tissue evidence="18">Muscle</tissue>
    </source>
</reference>
<dbReference type="Pfam" id="PF02787">
    <property type="entry name" value="CPSase_L_D3"/>
    <property type="match status" value="1"/>
</dbReference>
<evidence type="ECO:0000256" key="15">
    <source>
        <dbReference type="PROSITE-ProRule" id="PRU00409"/>
    </source>
</evidence>
<dbReference type="InterPro" id="IPR006274">
    <property type="entry name" value="CarbamoylP_synth_ssu"/>
</dbReference>
<dbReference type="FunFam" id="3.30.470.20:FF:000001">
    <property type="entry name" value="Carbamoyl-phosphate synthase large chain"/>
    <property type="match status" value="1"/>
</dbReference>
<dbReference type="InterPro" id="IPR005480">
    <property type="entry name" value="CPSase_lsu_oligo"/>
</dbReference>
<dbReference type="PANTHER" id="PTHR11405:SF53">
    <property type="entry name" value="CARBAMOYL-PHOSPHATE SYNTHASE [AMMONIA], MITOCHONDRIAL"/>
    <property type="match status" value="1"/>
</dbReference>
<dbReference type="OrthoDB" id="434at2759"/>
<dbReference type="Pfam" id="PF25596">
    <property type="entry name" value="CPSase_L_D1"/>
    <property type="match status" value="2"/>
</dbReference>
<dbReference type="InterPro" id="IPR005479">
    <property type="entry name" value="CPAse_ATP-bd"/>
</dbReference>
<dbReference type="PRINTS" id="PR00098">
    <property type="entry name" value="CPSASE"/>
</dbReference>
<evidence type="ECO:0000256" key="2">
    <source>
        <dbReference type="ARBA" id="ARBA00022436"/>
    </source>
</evidence>
<dbReference type="Proteomes" id="UP000578343">
    <property type="component" value="Unassembled WGS sequence"/>
</dbReference>
<keyword evidence="9" id="KW-0496">Mitochondrion</keyword>
<dbReference type="CDD" id="cd01744">
    <property type="entry name" value="GATase1_CPSase"/>
    <property type="match status" value="1"/>
</dbReference>
<proteinExistence type="predicted"/>
<dbReference type="FunFam" id="3.40.50.20:FF:000012">
    <property type="entry name" value="Carbamoyl-phosphate synthase 1, mitochondrial"/>
    <property type="match status" value="1"/>
</dbReference>
<accession>A0A7K9EQB6</accession>
<keyword evidence="8" id="KW-0809">Transit peptide</keyword>
<dbReference type="InterPro" id="IPR005483">
    <property type="entry name" value="CPSase_dom"/>
</dbReference>
<keyword evidence="19" id="KW-1185">Reference proteome</keyword>
<evidence type="ECO:0000313" key="19">
    <source>
        <dbReference type="Proteomes" id="UP000578343"/>
    </source>
</evidence>
<dbReference type="InterPro" id="IPR058047">
    <property type="entry name" value="CPSase_preATP-grasp"/>
</dbReference>
<dbReference type="Gene3D" id="3.30.1490.20">
    <property type="entry name" value="ATP-grasp fold, A domain"/>
    <property type="match status" value="1"/>
</dbReference>
<gene>
    <name evidence="18" type="primary">Cps1</name>
    <name evidence="18" type="ORF">BARMAR_R08313</name>
</gene>
<dbReference type="EC" id="6.3.4.16" evidence="10"/>
<feature type="domain" description="ATP-grasp" evidence="16">
    <location>
        <begin position="1014"/>
        <end position="1205"/>
    </location>
</feature>
<dbReference type="FunFam" id="3.30.1490.20:FF:000001">
    <property type="entry name" value="Carbamoyl-phosphate synthase large chain"/>
    <property type="match status" value="1"/>
</dbReference>
<dbReference type="GO" id="GO:0006541">
    <property type="term" value="P:glutamine metabolic process"/>
    <property type="evidence" value="ECO:0007669"/>
    <property type="project" value="InterPro"/>
</dbReference>
<dbReference type="GO" id="GO:0004088">
    <property type="term" value="F:carbamoyl-phosphate synthase (glutamine-hydrolyzing) activity"/>
    <property type="evidence" value="ECO:0007669"/>
    <property type="project" value="InterPro"/>
</dbReference>
<dbReference type="GO" id="GO:0000050">
    <property type="term" value="P:urea cycle"/>
    <property type="evidence" value="ECO:0007669"/>
    <property type="project" value="UniProtKB-KW"/>
</dbReference>
<sequence>TEALTDPSYKGQILTLANPVVGNGGVPDTAALDKIGLRRFLESDGIKVSGLLVLDYSNEYSHWQAARSLGEWLQEERVPALYGIDTRMLSKLIRDKGTMFGKIEFEGQPVEFADPNKQNLIAEVSTKEVKVYGRGNPIKVVAVDCGLKHNIIRLLVKRGAEVHLVPWDHDFTSMEYDGLIISGGPGDPLKAQEVIQNVRKVLESNRPEPLFGISMGHLITGIAAGATSYKMQVANRGQNQPVLNTVNGQAVITAQNHGYAIDGSTLPPGWNPLFVNANDHTNEGISHETRPIFTAQFYPDANPGPRDTEFLFDSFISLVKKGKGATISSVLPKAGATASRVEVSKVLILGSGGLSIGQAGEFDYSGSQAVKAMKEENVKIVLMNPNIASVQTNETGVKQADAVYFLPITPQFVLEVIKAERPDGLILGMGGQTALNCGVELFKQGVLQEYDVKVLGTSVESVMATEDRKLFSDKLTELNEKIAPSFAVESIEDALMAAEKISYPVMIRSAYALGGLGSGICPDKESLLDLATKAFAMTNQILVEKSVVGWKEIEYEVVRDAANNCIAVCSMENIDAMGVHTGDSVVVAPSQTLTNEEFQMLRDCAIKVVRHLGIVGECNIQFALHPTSLEYYIIEVNARLSRSSALASKATGYPLAFIAAKIALGIPLPEIKNVMTGKTSACFEPSLDYIVTKIPRWDLDRFQHMSNQIGSSMKSVGEVMAIGRTFEESFQKALRMCHPSVDGFTSHLPLNKAWPAITDLQKELSEPSSTRIYAIAKALDNRVPVDVIHKLTAIDKWFLYKMCNVVNMEKILKEANSETVPEETLRRAKQIGFSDRQIGKCLRLTEVQCRQLRRRKNIVPWVKQIDTLAAEYPAVTNYLYTTYNGQEHDVKFDDCGVMVLGCGPYHIGSSVEFDWCAVSSIRTLRQLGNKTVVVNCNPETVSTDFDECDRLYFEELSLERILDIYQYEVCSGCIVSVGGQIPNNLAVPLHQSGVKILGTNPLQIDQAEDRSIFSAVLDELRVAQAPWKAVSTLSDAVEFASSVSYPCLLRPSYVLSGSAMNVVFTEEEMKKFLAEATRVSQDHPVVLTKFIEDAREVEMDAVAKAGRVVSHAISEHVEDAGVHSGDATLVLPTQTISQGALEKVKAVTKKIANAFAISGPFNIQFLVRGNDVLVIECNLRASRSFPFVSKTLGVDFIDVATKVMIGKEVDESSLPTLEHPIIPSRYIGIKAPMFSWSRLRDADPVLRCEMASTGEVACFGEDVHSAFQKAMLATGFTFPKEGILIGIQKSFRPRFLGVAELLHAEGFKLYATEATSGWLNANGIPANPVAWPSQERQSPSLPSVRRLLRDGKVDLVINLPNSNTKFAHDNYVIRRMAIDSGIALLTNFQVTKLFAEAVKHSGKLDSRSLFHYRQFDNGNTA</sequence>
<dbReference type="Pfam" id="PF00117">
    <property type="entry name" value="GATase"/>
    <property type="match status" value="1"/>
</dbReference>
<dbReference type="GO" id="GO:0005524">
    <property type="term" value="F:ATP binding"/>
    <property type="evidence" value="ECO:0007669"/>
    <property type="project" value="UniProtKB-UniRule"/>
</dbReference>
<dbReference type="Pfam" id="PF00988">
    <property type="entry name" value="CPSase_sm_chain"/>
    <property type="match status" value="1"/>
</dbReference>
<evidence type="ECO:0000256" key="6">
    <source>
        <dbReference type="ARBA" id="ARBA00022741"/>
    </source>
</evidence>
<evidence type="ECO:0000256" key="14">
    <source>
        <dbReference type="ARBA" id="ARBA00082675"/>
    </source>
</evidence>
<dbReference type="PANTHER" id="PTHR11405">
    <property type="entry name" value="CARBAMOYLTRANSFERASE FAMILY MEMBER"/>
    <property type="match status" value="1"/>
</dbReference>
<evidence type="ECO:0000256" key="5">
    <source>
        <dbReference type="ARBA" id="ARBA00022737"/>
    </source>
</evidence>
<dbReference type="EMBL" id="VWZK01018372">
    <property type="protein sequence ID" value="NXG78794.1"/>
    <property type="molecule type" value="Genomic_DNA"/>
</dbReference>
<dbReference type="Gene3D" id="3.50.30.20">
    <property type="entry name" value="Carbamoyl-phosphate synthase small subunit, N-terminal domain"/>
    <property type="match status" value="1"/>
</dbReference>
<dbReference type="SUPFAM" id="SSF48108">
    <property type="entry name" value="Carbamoyl phosphate synthetase, large subunit connection domain"/>
    <property type="match status" value="1"/>
</dbReference>
<dbReference type="FunFam" id="1.10.1030.10:FF:000001">
    <property type="entry name" value="Carbamoyl-phosphate synthase large chain"/>
    <property type="match status" value="1"/>
</dbReference>
<dbReference type="Gene3D" id="3.40.50.1380">
    <property type="entry name" value="Methylglyoxal synthase-like domain"/>
    <property type="match status" value="1"/>
</dbReference>
<organism evidence="18 19">
    <name type="scientific">Baryphthengus martii</name>
    <name type="common">Rufous motmot</name>
    <dbReference type="NCBI Taxonomy" id="176943"/>
    <lineage>
        <taxon>Eukaryota</taxon>
        <taxon>Metazoa</taxon>
        <taxon>Chordata</taxon>
        <taxon>Craniata</taxon>
        <taxon>Vertebrata</taxon>
        <taxon>Euteleostomi</taxon>
        <taxon>Archelosauria</taxon>
        <taxon>Archosauria</taxon>
        <taxon>Dinosauria</taxon>
        <taxon>Saurischia</taxon>
        <taxon>Theropoda</taxon>
        <taxon>Coelurosauria</taxon>
        <taxon>Aves</taxon>
        <taxon>Neognathae</taxon>
        <taxon>Neoaves</taxon>
        <taxon>Telluraves</taxon>
        <taxon>Coraciimorphae</taxon>
        <taxon>Coraciiformes</taxon>
        <taxon>Momotidae</taxon>
        <taxon>Baryphthengus</taxon>
    </lineage>
</organism>
<dbReference type="GO" id="GO:0006526">
    <property type="term" value="P:L-arginine biosynthetic process"/>
    <property type="evidence" value="ECO:0007669"/>
    <property type="project" value="TreeGrafter"/>
</dbReference>
<dbReference type="PROSITE" id="PS50975">
    <property type="entry name" value="ATP_GRASP"/>
    <property type="match status" value="2"/>
</dbReference>
<dbReference type="NCBIfam" id="NF009455">
    <property type="entry name" value="PRK12815.1"/>
    <property type="match status" value="1"/>
</dbReference>
<dbReference type="NCBIfam" id="NF003671">
    <property type="entry name" value="PRK05294.1"/>
    <property type="match status" value="1"/>
</dbReference>
<keyword evidence="6 15" id="KW-0547">Nucleotide-binding</keyword>
<dbReference type="Pfam" id="PF02786">
    <property type="entry name" value="CPSase_L_D2"/>
    <property type="match status" value="2"/>
</dbReference>
<dbReference type="InterPro" id="IPR036480">
    <property type="entry name" value="CarbP_synth_ssu_N_sf"/>
</dbReference>
<evidence type="ECO:0000256" key="13">
    <source>
        <dbReference type="ARBA" id="ARBA00074238"/>
    </source>
</evidence>
<dbReference type="InterPro" id="IPR006275">
    <property type="entry name" value="CPSase_lsu"/>
</dbReference>
<dbReference type="CDD" id="cd01423">
    <property type="entry name" value="MGS_CPS_I_III"/>
    <property type="match status" value="1"/>
</dbReference>
<dbReference type="Pfam" id="PF02142">
    <property type="entry name" value="MGS"/>
    <property type="match status" value="1"/>
</dbReference>
<dbReference type="PROSITE" id="PS00866">
    <property type="entry name" value="CPSASE_1"/>
    <property type="match status" value="2"/>
</dbReference>
<evidence type="ECO:0000256" key="4">
    <source>
        <dbReference type="ARBA" id="ARBA00022598"/>
    </source>
</evidence>
<keyword evidence="3" id="KW-0021">Allosteric enzyme</keyword>
<evidence type="ECO:0000259" key="17">
    <source>
        <dbReference type="PROSITE" id="PS51855"/>
    </source>
</evidence>
<evidence type="ECO:0000256" key="9">
    <source>
        <dbReference type="ARBA" id="ARBA00023128"/>
    </source>
</evidence>
<protein>
    <recommendedName>
        <fullName evidence="13">Carbamoyl-phosphate synthase [ammonia], mitochondrial</fullName>
        <ecNumber evidence="10">6.3.4.16</ecNumber>
    </recommendedName>
    <alternativeName>
        <fullName evidence="14">Carbamoyl-phosphate synthetase I</fullName>
    </alternativeName>
</protein>
<comment type="function">
    <text evidence="12">Involved in the urea cycle of ureotelic animals where the enzyme plays an important role in removing excess ammonia from the cell.</text>
</comment>
<comment type="caution">
    <text evidence="18">The sequence shown here is derived from an EMBL/GenBank/DDBJ whole genome shotgun (WGS) entry which is preliminary data.</text>
</comment>
<feature type="non-terminal residue" evidence="18">
    <location>
        <position position="1421"/>
    </location>
</feature>
<dbReference type="SMART" id="SM01097">
    <property type="entry name" value="CPSase_sm_chain"/>
    <property type="match status" value="1"/>
</dbReference>
<dbReference type="GO" id="GO:0005951">
    <property type="term" value="C:carbamoyl-phosphate synthase complex"/>
    <property type="evidence" value="ECO:0007669"/>
    <property type="project" value="TreeGrafter"/>
</dbReference>
<dbReference type="NCBIfam" id="TIGR01368">
    <property type="entry name" value="CPSaseIIsmall"/>
    <property type="match status" value="1"/>
</dbReference>
<dbReference type="InterPro" id="IPR036914">
    <property type="entry name" value="MGS-like_dom_sf"/>
</dbReference>
<dbReference type="PROSITE" id="PS51855">
    <property type="entry name" value="MGS"/>
    <property type="match status" value="1"/>
</dbReference>
<dbReference type="SUPFAM" id="SSF56059">
    <property type="entry name" value="Glutathione synthetase ATP-binding domain-like"/>
    <property type="match status" value="2"/>
</dbReference>